<keyword evidence="7" id="KW-0677">Repeat</keyword>
<dbReference type="InterPro" id="IPR027417">
    <property type="entry name" value="P-loop_NTPase"/>
</dbReference>
<dbReference type="InterPro" id="IPR008936">
    <property type="entry name" value="Rho_GTPase_activation_prot"/>
</dbReference>
<dbReference type="PANTHER" id="PTHR46184">
    <property type="entry name" value="UNCONVENTIONAL MYOSIN-IXB-LIKE PROTEIN"/>
    <property type="match status" value="1"/>
</dbReference>
<evidence type="ECO:0000256" key="14">
    <source>
        <dbReference type="ARBA" id="ARBA00023123"/>
    </source>
</evidence>
<keyword evidence="19" id="KW-0009">Actin-binding</keyword>
<evidence type="ECO:0000256" key="18">
    <source>
        <dbReference type="ARBA" id="ARBA00045589"/>
    </source>
</evidence>
<feature type="region of interest" description="Disordered" evidence="21">
    <location>
        <begin position="1116"/>
        <end position="1146"/>
    </location>
</feature>
<dbReference type="Pfam" id="PF00620">
    <property type="entry name" value="RhoGAP"/>
    <property type="match status" value="1"/>
</dbReference>
<keyword evidence="9" id="KW-0862">Zinc</keyword>
<reference evidence="25" key="2">
    <citation type="submission" date="2025-08" db="UniProtKB">
        <authorList>
            <consortium name="Ensembl"/>
        </authorList>
    </citation>
    <scope>IDENTIFICATION</scope>
</reference>
<keyword evidence="13 20" id="KW-0175">Coiled coil</keyword>
<feature type="coiled-coil region" evidence="20">
    <location>
        <begin position="1069"/>
        <end position="1115"/>
    </location>
</feature>
<reference evidence="25" key="1">
    <citation type="submission" date="2020-10" db="EMBL/GenBank/DDBJ databases">
        <title>Catharus ustulatus (Swainson's thrush) genome, bCatUst1, primary haplotype v2.</title>
        <authorList>
            <person name="Delmore K."/>
            <person name="Vafadar M."/>
            <person name="Formenti G."/>
            <person name="Chow W."/>
            <person name="Pelan S."/>
            <person name="Howe K."/>
            <person name="Rhie A."/>
            <person name="Mountcastle J."/>
            <person name="Haase B."/>
            <person name="Fedrigo O."/>
            <person name="Jarvis E.D."/>
        </authorList>
    </citation>
    <scope>NUCLEOTIDE SEQUENCE [LARGE SCALE GENOMIC DNA]</scope>
</reference>
<dbReference type="Gene3D" id="3.40.850.10">
    <property type="entry name" value="Kinesin motor domain"/>
    <property type="match status" value="2"/>
</dbReference>
<evidence type="ECO:0000256" key="20">
    <source>
        <dbReference type="SAM" id="Coils"/>
    </source>
</evidence>
<dbReference type="GO" id="GO:0016459">
    <property type="term" value="C:myosin complex"/>
    <property type="evidence" value="ECO:0007669"/>
    <property type="project" value="UniProtKB-KW"/>
</dbReference>
<dbReference type="FunFam" id="1.20.120.720:FF:000003">
    <property type="entry name" value="Putative unconventional myosin-IXa"/>
    <property type="match status" value="1"/>
</dbReference>
<evidence type="ECO:0000313" key="26">
    <source>
        <dbReference type="Proteomes" id="UP000694563"/>
    </source>
</evidence>
<dbReference type="GO" id="GO:0005737">
    <property type="term" value="C:cytoplasm"/>
    <property type="evidence" value="ECO:0007669"/>
    <property type="project" value="UniProtKB-SubCell"/>
</dbReference>
<feature type="region of interest" description="Disordered" evidence="21">
    <location>
        <begin position="1202"/>
        <end position="1245"/>
    </location>
</feature>
<evidence type="ECO:0000256" key="8">
    <source>
        <dbReference type="ARBA" id="ARBA00022741"/>
    </source>
</evidence>
<feature type="compositionally biased region" description="Basic and acidic residues" evidence="21">
    <location>
        <begin position="1044"/>
        <end position="1055"/>
    </location>
</feature>
<keyword evidence="14 19" id="KW-0518">Myosin</keyword>
<organism evidence="25 26">
    <name type="scientific">Catharus ustulatus</name>
    <name type="common">Russet-backed thrush</name>
    <name type="synonym">Hylocichla ustulatus</name>
    <dbReference type="NCBI Taxonomy" id="91951"/>
    <lineage>
        <taxon>Eukaryota</taxon>
        <taxon>Metazoa</taxon>
        <taxon>Chordata</taxon>
        <taxon>Craniata</taxon>
        <taxon>Vertebrata</taxon>
        <taxon>Euteleostomi</taxon>
        <taxon>Archelosauria</taxon>
        <taxon>Archosauria</taxon>
        <taxon>Dinosauria</taxon>
        <taxon>Saurischia</taxon>
        <taxon>Theropoda</taxon>
        <taxon>Coelurosauria</taxon>
        <taxon>Aves</taxon>
        <taxon>Neognathae</taxon>
        <taxon>Neoaves</taxon>
        <taxon>Telluraves</taxon>
        <taxon>Australaves</taxon>
        <taxon>Passeriformes</taxon>
        <taxon>Turdidae</taxon>
        <taxon>Catharus</taxon>
    </lineage>
</organism>
<dbReference type="PROSITE" id="PS50096">
    <property type="entry name" value="IQ"/>
    <property type="match status" value="2"/>
</dbReference>
<feature type="region of interest" description="Disordered" evidence="21">
    <location>
        <begin position="1014"/>
        <end position="1065"/>
    </location>
</feature>
<evidence type="ECO:0000256" key="6">
    <source>
        <dbReference type="ARBA" id="ARBA00022692"/>
    </source>
</evidence>
<dbReference type="SMART" id="SM00314">
    <property type="entry name" value="RA"/>
    <property type="match status" value="1"/>
</dbReference>
<dbReference type="Pfam" id="PF00063">
    <property type="entry name" value="Myosin_head"/>
    <property type="match status" value="2"/>
</dbReference>
<dbReference type="GO" id="GO:0034330">
    <property type="term" value="P:cell junction organization"/>
    <property type="evidence" value="ECO:0007669"/>
    <property type="project" value="UniProtKB-ARBA"/>
</dbReference>
<dbReference type="GO" id="GO:0005884">
    <property type="term" value="C:actin filament"/>
    <property type="evidence" value="ECO:0007669"/>
    <property type="project" value="TreeGrafter"/>
</dbReference>
<dbReference type="PROSITE" id="PS50200">
    <property type="entry name" value="RA"/>
    <property type="match status" value="1"/>
</dbReference>
<comment type="similarity">
    <text evidence="19">Belongs to the TRAFAC class myosin-kinesin ATPase superfamily. Myosin family.</text>
</comment>
<keyword evidence="26" id="KW-1185">Reference proteome</keyword>
<dbReference type="GO" id="GO:0035556">
    <property type="term" value="P:intracellular signal transduction"/>
    <property type="evidence" value="ECO:0007669"/>
    <property type="project" value="InterPro"/>
</dbReference>
<keyword evidence="12" id="KW-0770">Synapse</keyword>
<evidence type="ECO:0000313" key="25">
    <source>
        <dbReference type="Ensembl" id="ENSCUSP00005007726.1"/>
    </source>
</evidence>
<keyword evidence="4" id="KW-0343">GTPase activation</keyword>
<feature type="domain" description="Ras-associating" evidence="22">
    <location>
        <begin position="15"/>
        <end position="113"/>
    </location>
</feature>
<dbReference type="InterPro" id="IPR000198">
    <property type="entry name" value="RhoGAP_dom"/>
</dbReference>
<dbReference type="Gene3D" id="1.20.5.190">
    <property type="match status" value="2"/>
</dbReference>
<feature type="compositionally biased region" description="Polar residues" evidence="21">
    <location>
        <begin position="1235"/>
        <end position="1245"/>
    </location>
</feature>
<dbReference type="PRINTS" id="PR00193">
    <property type="entry name" value="MYOSINHEAVY"/>
</dbReference>
<dbReference type="GO" id="GO:0016020">
    <property type="term" value="C:membrane"/>
    <property type="evidence" value="ECO:0007669"/>
    <property type="project" value="UniProtKB-SubCell"/>
</dbReference>
<evidence type="ECO:0000256" key="16">
    <source>
        <dbReference type="ARBA" id="ARBA00023175"/>
    </source>
</evidence>
<keyword evidence="6" id="KW-0812">Transmembrane</keyword>
<dbReference type="SMART" id="SM00242">
    <property type="entry name" value="MYSc"/>
    <property type="match status" value="1"/>
</dbReference>
<dbReference type="SUPFAM" id="SSF54236">
    <property type="entry name" value="Ubiquitin-like"/>
    <property type="match status" value="1"/>
</dbReference>
<dbReference type="Pfam" id="PF00788">
    <property type="entry name" value="RA"/>
    <property type="match status" value="1"/>
</dbReference>
<dbReference type="Gene3D" id="1.10.10.820">
    <property type="match status" value="1"/>
</dbReference>
<evidence type="ECO:0000256" key="4">
    <source>
        <dbReference type="ARBA" id="ARBA00022468"/>
    </source>
</evidence>
<dbReference type="FunFam" id="1.20.58.530:FF:000009">
    <property type="entry name" value="unconventional myosin-IXb isoform X1"/>
    <property type="match status" value="1"/>
</dbReference>
<name>A0A8C3TYG4_CATUS</name>
<feature type="domain" description="Myosin motor" evidence="24">
    <location>
        <begin position="147"/>
        <end position="914"/>
    </location>
</feature>
<evidence type="ECO:0000256" key="5">
    <source>
        <dbReference type="ARBA" id="ARBA00022490"/>
    </source>
</evidence>
<evidence type="ECO:0000256" key="3">
    <source>
        <dbReference type="ARBA" id="ARBA00004624"/>
    </source>
</evidence>
<feature type="binding site" evidence="19">
    <location>
        <begin position="240"/>
        <end position="247"/>
    </location>
    <ligand>
        <name>ATP</name>
        <dbReference type="ChEBI" id="CHEBI:30616"/>
    </ligand>
</feature>
<dbReference type="FunFam" id="1.20.5.190:FF:000013">
    <property type="entry name" value="unconventional myosin-IXa isoform X2"/>
    <property type="match status" value="1"/>
</dbReference>
<dbReference type="SUPFAM" id="SSF57889">
    <property type="entry name" value="Cysteine-rich domain"/>
    <property type="match status" value="1"/>
</dbReference>
<dbReference type="SUPFAM" id="SSF52540">
    <property type="entry name" value="P-loop containing nucleoside triphosphate hydrolases"/>
    <property type="match status" value="2"/>
</dbReference>
<dbReference type="GO" id="GO:0008270">
    <property type="term" value="F:zinc ion binding"/>
    <property type="evidence" value="ECO:0007669"/>
    <property type="project" value="UniProtKB-KW"/>
</dbReference>
<dbReference type="GO" id="GO:0005096">
    <property type="term" value="F:GTPase activator activity"/>
    <property type="evidence" value="ECO:0007669"/>
    <property type="project" value="UniProtKB-KW"/>
</dbReference>
<dbReference type="GO" id="GO:0044295">
    <property type="term" value="C:axonal growth cone"/>
    <property type="evidence" value="ECO:0007669"/>
    <property type="project" value="TreeGrafter"/>
</dbReference>
<dbReference type="Gene3D" id="3.30.60.20">
    <property type="match status" value="1"/>
</dbReference>
<feature type="compositionally biased region" description="Basic and acidic residues" evidence="21">
    <location>
        <begin position="1014"/>
        <end position="1034"/>
    </location>
</feature>
<evidence type="ECO:0000259" key="22">
    <source>
        <dbReference type="PROSITE" id="PS50200"/>
    </source>
</evidence>
<dbReference type="CDD" id="cd23767">
    <property type="entry name" value="IQCD"/>
    <property type="match status" value="1"/>
</dbReference>
<dbReference type="SMART" id="SM00015">
    <property type="entry name" value="IQ"/>
    <property type="match status" value="3"/>
</dbReference>
<proteinExistence type="inferred from homology"/>
<dbReference type="GO" id="GO:0045202">
    <property type="term" value="C:synapse"/>
    <property type="evidence" value="ECO:0007669"/>
    <property type="project" value="UniProtKB-SubCell"/>
</dbReference>
<protein>
    <submittedName>
        <fullName evidence="25">Myosin IXA</fullName>
    </submittedName>
</protein>
<dbReference type="GO" id="GO:0005524">
    <property type="term" value="F:ATP binding"/>
    <property type="evidence" value="ECO:0007669"/>
    <property type="project" value="UniProtKB-UniRule"/>
</dbReference>
<dbReference type="GO" id="GO:0045198">
    <property type="term" value="P:establishment of epithelial cell apical/basal polarity"/>
    <property type="evidence" value="ECO:0007669"/>
    <property type="project" value="TreeGrafter"/>
</dbReference>
<dbReference type="Gene3D" id="1.20.58.530">
    <property type="match status" value="2"/>
</dbReference>
<keyword evidence="15" id="KW-0472">Membrane</keyword>
<feature type="compositionally biased region" description="Basic and acidic residues" evidence="21">
    <location>
        <begin position="1718"/>
        <end position="1734"/>
    </location>
</feature>
<dbReference type="FunFam" id="1.10.10.820:FF:000003">
    <property type="entry name" value="unconventional myosin-IXa isoform X1"/>
    <property type="match status" value="1"/>
</dbReference>
<gene>
    <name evidence="25" type="primary">MYO9A</name>
</gene>
<evidence type="ECO:0000256" key="13">
    <source>
        <dbReference type="ARBA" id="ARBA00023054"/>
    </source>
</evidence>
<dbReference type="InterPro" id="IPR046987">
    <property type="entry name" value="Myo9"/>
</dbReference>
<dbReference type="InterPro" id="IPR001609">
    <property type="entry name" value="Myosin_head_motor_dom-like"/>
</dbReference>
<dbReference type="GO" id="GO:0000146">
    <property type="term" value="F:microfilament motor activity"/>
    <property type="evidence" value="ECO:0007669"/>
    <property type="project" value="InterPro"/>
</dbReference>
<dbReference type="FunFam" id="3.40.850.10:FF:000008">
    <property type="entry name" value="Putative unconventional myosin-IXa"/>
    <property type="match status" value="1"/>
</dbReference>
<dbReference type="InterPro" id="IPR046349">
    <property type="entry name" value="C1-like_sf"/>
</dbReference>
<keyword evidence="10 19" id="KW-0067">ATP-binding</keyword>
<accession>A0A8C3TYG4</accession>
<dbReference type="PROSITE" id="PS50238">
    <property type="entry name" value="RHOGAP"/>
    <property type="match status" value="1"/>
</dbReference>
<dbReference type="InterPro" id="IPR000048">
    <property type="entry name" value="IQ_motif_EF-hand-BS"/>
</dbReference>
<dbReference type="SUPFAM" id="SSF48350">
    <property type="entry name" value="GTPase activation domain, GAP"/>
    <property type="match status" value="1"/>
</dbReference>
<dbReference type="SMART" id="SM00324">
    <property type="entry name" value="RhoGAP"/>
    <property type="match status" value="1"/>
</dbReference>
<dbReference type="PROSITE" id="PS51456">
    <property type="entry name" value="MYOSIN_MOTOR"/>
    <property type="match status" value="1"/>
</dbReference>
<dbReference type="FunFam" id="3.40.850.10:FF:000013">
    <property type="entry name" value="unconventional myosin-IXa isoform X1"/>
    <property type="match status" value="1"/>
</dbReference>
<keyword evidence="11" id="KW-1133">Transmembrane helix</keyword>
<evidence type="ECO:0000256" key="7">
    <source>
        <dbReference type="ARBA" id="ARBA00022737"/>
    </source>
</evidence>
<comment type="subcellular location">
    <subcellularLocation>
        <location evidence="3">Cell projection</location>
        <location evidence="3">Growth cone</location>
    </subcellularLocation>
    <subcellularLocation>
        <location evidence="2">Cytoplasm</location>
    </subcellularLocation>
    <subcellularLocation>
        <location evidence="1">Membrane</location>
        <topology evidence="1">Single-pass membrane protein</topology>
    </subcellularLocation>
    <subcellularLocation>
        <location evidence="17">Synapse</location>
    </subcellularLocation>
</comment>
<evidence type="ECO:0000256" key="9">
    <source>
        <dbReference type="ARBA" id="ARBA00022771"/>
    </source>
</evidence>
<dbReference type="FunFam" id="1.20.58.530:FF:000005">
    <property type="entry name" value="unconventional myosin-IXa isoform X1"/>
    <property type="match status" value="1"/>
</dbReference>
<dbReference type="Gene3D" id="3.10.20.90">
    <property type="entry name" value="Phosphatidylinositol 3-kinase Catalytic Subunit, Chain A, domain 1"/>
    <property type="match status" value="1"/>
</dbReference>
<dbReference type="CDD" id="cd17216">
    <property type="entry name" value="RA_Myosin-IXa"/>
    <property type="match status" value="1"/>
</dbReference>
<evidence type="ECO:0000256" key="1">
    <source>
        <dbReference type="ARBA" id="ARBA00004167"/>
    </source>
</evidence>
<feature type="compositionally biased region" description="Basic and acidic residues" evidence="21">
    <location>
        <begin position="1202"/>
        <end position="1231"/>
    </location>
</feature>
<keyword evidence="5" id="KW-0963">Cytoplasm</keyword>
<keyword evidence="8 19" id="KW-0547">Nucleotide-binding</keyword>
<evidence type="ECO:0000256" key="15">
    <source>
        <dbReference type="ARBA" id="ARBA00023136"/>
    </source>
</evidence>
<keyword evidence="9" id="KW-0479">Metal-binding</keyword>
<dbReference type="InterPro" id="IPR028558">
    <property type="entry name" value="RA_Myosin-IXa"/>
</dbReference>
<dbReference type="PANTHER" id="PTHR46184:SF3">
    <property type="entry name" value="UNCONVENTIONAL MYOSIN-IXA"/>
    <property type="match status" value="1"/>
</dbReference>
<keyword evidence="9" id="KW-0863">Zinc-finger</keyword>
<dbReference type="Ensembl" id="ENSCUST00005008063.1">
    <property type="protein sequence ID" value="ENSCUSP00005007726.1"/>
    <property type="gene ID" value="ENSCUSG00005003603.1"/>
</dbReference>
<comment type="function">
    <text evidence="18">Myosins are actin-based motor molecules with ATPase activity. Unconventional myosins serve in intracellular movements. Regulates Rho by stimulating it's GTPase activity in neurons. Required for the regulation of neurite branching and motor neuron axon guidance.</text>
</comment>
<dbReference type="Gene3D" id="6.20.240.20">
    <property type="match status" value="1"/>
</dbReference>
<feature type="domain" description="Rho-GAP" evidence="23">
    <location>
        <begin position="1343"/>
        <end position="1514"/>
    </location>
</feature>
<reference evidence="25" key="3">
    <citation type="submission" date="2025-09" db="UniProtKB">
        <authorList>
            <consortium name="Ensembl"/>
        </authorList>
    </citation>
    <scope>IDENTIFICATION</scope>
</reference>
<evidence type="ECO:0000256" key="10">
    <source>
        <dbReference type="ARBA" id="ARBA00022840"/>
    </source>
</evidence>
<evidence type="ECO:0000259" key="24">
    <source>
        <dbReference type="PROSITE" id="PS51456"/>
    </source>
</evidence>
<evidence type="ECO:0000259" key="23">
    <source>
        <dbReference type="PROSITE" id="PS50238"/>
    </source>
</evidence>
<dbReference type="Proteomes" id="UP000694563">
    <property type="component" value="Chromosome 12"/>
</dbReference>
<dbReference type="Pfam" id="PF00612">
    <property type="entry name" value="IQ"/>
    <property type="match status" value="2"/>
</dbReference>
<feature type="compositionally biased region" description="Basic and acidic residues" evidence="21">
    <location>
        <begin position="1120"/>
        <end position="1142"/>
    </location>
</feature>
<evidence type="ECO:0000256" key="11">
    <source>
        <dbReference type="ARBA" id="ARBA00022989"/>
    </source>
</evidence>
<dbReference type="CDD" id="cd01385">
    <property type="entry name" value="MYSc_Myo9"/>
    <property type="match status" value="1"/>
</dbReference>
<dbReference type="InterPro" id="IPR036961">
    <property type="entry name" value="Kinesin_motor_dom_sf"/>
</dbReference>
<dbReference type="GO" id="GO:0051015">
    <property type="term" value="F:actin filament binding"/>
    <property type="evidence" value="ECO:0007669"/>
    <property type="project" value="TreeGrafter"/>
</dbReference>
<evidence type="ECO:0000256" key="2">
    <source>
        <dbReference type="ARBA" id="ARBA00004496"/>
    </source>
</evidence>
<evidence type="ECO:0000256" key="19">
    <source>
        <dbReference type="PROSITE-ProRule" id="PRU00782"/>
    </source>
</evidence>
<evidence type="ECO:0000256" key="17">
    <source>
        <dbReference type="ARBA" id="ARBA00034103"/>
    </source>
</evidence>
<keyword evidence="16 19" id="KW-0505">Motor protein</keyword>
<dbReference type="Gene3D" id="1.10.555.10">
    <property type="entry name" value="Rho GTPase activation protein"/>
    <property type="match status" value="1"/>
</dbReference>
<evidence type="ECO:0000256" key="21">
    <source>
        <dbReference type="SAM" id="MobiDB-lite"/>
    </source>
</evidence>
<feature type="region of interest" description="Disordered" evidence="21">
    <location>
        <begin position="1715"/>
        <end position="1734"/>
    </location>
</feature>
<evidence type="ECO:0000256" key="12">
    <source>
        <dbReference type="ARBA" id="ARBA00023018"/>
    </source>
</evidence>
<dbReference type="FunFam" id="3.10.20.90:FF:000121">
    <property type="entry name" value="unconventional myosin-IXa isoform X1"/>
    <property type="match status" value="1"/>
</dbReference>
<sequence length="1734" mass="200201">MSVNDVGGRRRFEDSEYTLHIYPGSIAEGTIYCPITARKTSTAAEVIDSLINKLQLEKTKCYVLAEVKEFGGEEWILNPTDCPVQRMMLWPRMALENRISGEDYRFLLREKNLDGSIHYGSLQSWLRVTEERRRMVERGFLPQPQQKDYDDLCGLPDLNEKTLLENLRNRFKQEKIYTYVGSILIVINPFKFLPIYNPKYVKMYDNHQLGKLEPHIYAVADVAYHAMLQKKKNQCIVISGESGSGKTQSTNFLIHHLTALSQKGFASGVEQIILGAGPVLEAFGNAKTAHNNNSSRFGKFIQVNYQETGTVRGAYVEKYLLEKSRLVYQEHNERNYHVFYYLLAGASEEERSAFHLKQPEEYHYLNQDCFSVEGEDLKHDFERLQLAMEMVGFLPKTRRQIFSLLSAILHLGNIRYKKKTYRDDSIDICNPEILPIVSELLEVKEEMLFEALVTRKTVTVGEKLILPYKLAEAVTVRNSMAKSLYSALFDWIVFRINHALLNSKDMEDSTKTLSIGVLDIFGFEDYENNSFEQFCINFANERLQHYFNQHIFKLEQEEYRAEGISWHNIDYIDNSSCINLISKKPTGLLHLLDEESNFPQATNQTLLDKFKRQHEGNSYIEFPAVMEPAFIIKHYAGKVKYGVKDFREKNTDHMRPDIVALLRSSKNAFICGMIGIDPVAVFRWAVLRAFFRAMVAFREAGKRYVEKKTGIQHHQREEPKVRFLLLPWHGQGSGMRQRCLICILYGCSLFLQHLLDVKSLKHLTNLTLHDRITKSLLHLHKKKKPPSISAQFQASLNKLMETLDQAEPYFVKCIRSNAEKLPLRFNDSLVLRQLRYTGMLETVRIRQSGYSCKYSFQDFVNHFHVLLPQGISPSKHNIHDFFQKIKLVPENYQVGRTMVFMKEQERQLLQDLLHQEVLRRITLLQHWFRSLLCRRQFLSLRHAAITIQRFWRSYQSRKKGKPSPDPLVLSKAAVILQTHWRGFVERRRFLQMQFAAHLVQSCWREHARRRNKAVEKEERTVTFSKARKDSESDQGKALSEEEEKDKPSTKREERGTVTASRALSPGSVIKRLEKLNVEKEERQKQLQLQNEREMMEQIRQQKEILERQRKAFEQQGRVEALQRTEQSRVKDPSLKPAKKADSRPQSVLILHPQSRGEHSPTPGMAPTSAVDIKGLTVGTRASSPSHSAPKDRPVSMFMERREGLEPRSHSKPALDPKDHPGSHFSRTERLRQPRIPNQATEETRASSMFFTPKDNPFALAPFSHHPTFILQVEEHNGHIFKATQYSIPTYCEYCSSLIWIMDRASVCKCKHPFFDPCLVDCKGSHCLAEGRHDPELSPRQFGVELSRLTSEERAVPLLVEKLINYIEMHGLYTEGIYRKSGSTNKIKELRQGLDTDIDNVNLDDYNIHVIASVFKQWLRDLPNPLMTFELYEEFLRVMEVQWSVSTSDFSLNPYFFRIALQEETNRMSANALAIVFAPCILRCPDTTDPLQSVQDISKTTTCVELIVIEQMNKYKARLKDINSLEFAENKAKSRLSLIRRSMVRCQSPLCPLLSSPFRFMSITRSSIPVCIRGSCRIPRCVSPSLIPALSHWPLSVTCLVPPLLRAAVPPAGPRAQEFGAGAQPSPHAAPHKYSSHPFSFPTYFNFLFYFLFPSCASLFFTLLDSSLPFPPQFLLAQDAFQHQVAFTALLFLKMVNTALSLDALEISRHSKVSSTFLEEEHHHPEHKVRTPRSE</sequence>
<feature type="region of interest" description="Actin-binding" evidence="19">
    <location>
        <begin position="796"/>
        <end position="818"/>
    </location>
</feature>
<dbReference type="InterPro" id="IPR000159">
    <property type="entry name" value="RA_dom"/>
</dbReference>
<dbReference type="Gene3D" id="1.20.120.720">
    <property type="entry name" value="Myosin VI head, motor domain, U50 subdomain"/>
    <property type="match status" value="1"/>
</dbReference>
<dbReference type="InterPro" id="IPR036023">
    <property type="entry name" value="MYSc_Myo9"/>
</dbReference>
<dbReference type="InterPro" id="IPR029071">
    <property type="entry name" value="Ubiquitin-like_domsf"/>
</dbReference>